<protein>
    <submittedName>
        <fullName evidence="3">DNA phosphorothioation-dependent restriction protein DptH</fullName>
    </submittedName>
</protein>
<proteinExistence type="predicted"/>
<evidence type="ECO:0000313" key="3">
    <source>
        <dbReference type="EMBL" id="MDO8223625.1"/>
    </source>
</evidence>
<dbReference type="Pfam" id="PF01935">
    <property type="entry name" value="DUF87"/>
    <property type="match status" value="1"/>
</dbReference>
<dbReference type="InterPro" id="IPR002789">
    <property type="entry name" value="HerA_central"/>
</dbReference>
<sequence>MSNIFYKLISDQIVSYFQNNSLNPGDKFHVQFEHLSEVEHLYKELKKVVAKKGFYNEFVWGEDEPYQSFSIHTNEVNVIVASTLNGVTPDFLTKLRNLVGTSENNFEKTCILFIHHTTLDSIVGGSVDLQRAGMPLSRKAIESIISKAISESDLDDVAKTVLSFAFSKIEEIINHLHYSIFEYEDILSAISVGVKPESYQDLGLFYDAALEGYDQKAREERLSENYKLFKFIQETESFGDLSNDLEKEFDDEGINTILSNNWKKIEFKEIKQFHDNKKKVVPPEYIEESNKETEEGLAYWERGEGESKAKKRKRHIIVFNPSQATDISLNFSFDRYLKKDNLQNRLGNAGTISGKKIKISHQFEAERVNFIYVVYKESGASFEFKIAVVPFTSDFLHSIRSNYLVETKRNKQCIKVLYSGETLVLNNGAEQEKEIQVDADGEGEEIRTNLNEKVRFNILEDYFQRDNEIVLLKVDNVEFPIAFLGEKVESKKINGNKAFQLKWKQKQHFYLQETKKVILGNDEYIIDDLEFFRNLEEEKRFIEEEALCLEQENGLYSKKRLDAPAKLEKAYLNYLSYFKARNLLPSLTYWNDEITELARVYIEAVFEILNEIEEGFSLSTCHQDLSKLGVLENRDSLHAVKYSPLHPINVVHKYLLVKRVTDPEIPPEILKRLSATYLVPYIYHENKIYKAVNQGHSPEWIYYYDYKGPRNNLSSSFVSKLVTDKIKEFNQHYHYLFMLNKNAPLKINIINLGDCKEVLQGIFNYYMAELKKSGLEDLTPIEITIYDNFNTVNAFEELSFYDDIQEIESYFGLKFQSDNYAAEDILNAFRTKVEFYKKSYHDSEFDYCHISFFESDENVDETIDQTDKIGTGLSLSGLFASLTSTYLGDSYRTGFGTKYLKEEGNVCLDVIKLYNSLVLASGRQNTFERGKAIVTAFSNQGEKKLKHLYESSYWVTFIEPKFDLNYFGAKGEEDVLIIHYSDQYTPSSSYDAITVTKKSDQFKLIIEEMLKSKSVEVSSETTRDIINLFNTINGDWLLRMIGSRSQFPREKISILSAVKFSLAYLQHSNIIWVPLSLEEILRVSGAVGLNQKDGLFSAKNLGIKGSVNDDLLLMGFENQDGEIKIHLYPIEVKIGKNKTGVIEKAKEQVSQTADALETYLSENIFKSSVYKDFLVQLAITNVKKMKIYGVLEHQEWDVFLSGKVLTKLLNEEYTFSNELSSYIGNGAVISFETDNHFRKSGRESDTLLIKLTEQDGYEYLTLPMDKLFSRIHESQEDYHPETLLLKTFLEDTIEVGENITNLEKDREEETEPEAIPPIPVLDPSPEEEPLRILFGSSISNNEPLNWYPTTTSKIMHTNTGIIGTMGTGKTQFTKALIKQLHDGAAANVNGTPIDILIFDYKGDYIKDDFVAATNATIYAPYHLPFNPLALYRGKQAKPLLPLHTANTIKETIANAFNLGIKQQQLLNDLIIEAYARAGIHKANMSTWDMVPPTMNSVFERLMDREDVKEDSMYAALKQIYDFEIFSPDSENTKSLYDMVQGVTVVHLAGYDPNIQNLIVGITLDTFYSQMSTKGHSTIQGDYRELTKMILVDEADNFLSQNFSSLKKIMKEGREYGVGVILSTQFLDHFATTDNDYAQYILTWVIHRVPTIKKKEVQAIFNPESQAEGEQIVNKIAQLQKHKSLVTSVTKNRYELMDDMAFWKLIN</sequence>
<dbReference type="Proteomes" id="UP001177121">
    <property type="component" value="Unassembled WGS sequence"/>
</dbReference>
<evidence type="ECO:0000313" key="4">
    <source>
        <dbReference type="Proteomes" id="UP001177121"/>
    </source>
</evidence>
<organism evidence="3 4">
    <name type="scientific">Bacillus cabrialesii subsp. tritici</name>
    <dbReference type="NCBI Taxonomy" id="2944916"/>
    <lineage>
        <taxon>Bacteria</taxon>
        <taxon>Bacillati</taxon>
        <taxon>Bacillota</taxon>
        <taxon>Bacilli</taxon>
        <taxon>Bacillales</taxon>
        <taxon>Bacillaceae</taxon>
        <taxon>Bacillus</taxon>
        <taxon>Bacillus cabrialesii</taxon>
    </lineage>
</organism>
<dbReference type="InterPro" id="IPR027417">
    <property type="entry name" value="P-loop_NTPase"/>
</dbReference>
<keyword evidence="4" id="KW-1185">Reference proteome</keyword>
<gene>
    <name evidence="3" type="primary">dptH</name>
    <name evidence="3" type="ORF">KHP33_001810</name>
</gene>
<dbReference type="NCBIfam" id="TIGR03237">
    <property type="entry name" value="dnd_assoc_2"/>
    <property type="match status" value="1"/>
</dbReference>
<feature type="region of interest" description="Disordered" evidence="1">
    <location>
        <begin position="1303"/>
        <end position="1322"/>
    </location>
</feature>
<dbReference type="SUPFAM" id="SSF52540">
    <property type="entry name" value="P-loop containing nucleoside triphosphate hydrolases"/>
    <property type="match status" value="1"/>
</dbReference>
<name>A0ABT9DG07_9BACI</name>
<evidence type="ECO:0000259" key="2">
    <source>
        <dbReference type="Pfam" id="PF01935"/>
    </source>
</evidence>
<evidence type="ECO:0000256" key="1">
    <source>
        <dbReference type="SAM" id="MobiDB-lite"/>
    </source>
</evidence>
<dbReference type="Gene3D" id="3.40.50.300">
    <property type="entry name" value="P-loop containing nucleotide triphosphate hydrolases"/>
    <property type="match status" value="2"/>
</dbReference>
<dbReference type="PANTHER" id="PTHR42957:SF1">
    <property type="entry name" value="HELICASE MJ1565-RELATED"/>
    <property type="match status" value="1"/>
</dbReference>
<dbReference type="InterPro" id="IPR017646">
    <property type="entry name" value="Dnd_assoc_2"/>
</dbReference>
<accession>A0ABT9DG07</accession>
<dbReference type="RefSeq" id="WP_213402852.1">
    <property type="nucleotide sequence ID" value="NZ_JAHBMK020000001.1"/>
</dbReference>
<dbReference type="InterPro" id="IPR008571">
    <property type="entry name" value="HerA-like"/>
</dbReference>
<comment type="caution">
    <text evidence="3">The sequence shown here is derived from an EMBL/GenBank/DDBJ whole genome shotgun (WGS) entry which is preliminary data.</text>
</comment>
<dbReference type="EMBL" id="JAHBMK020000001">
    <property type="protein sequence ID" value="MDO8223625.1"/>
    <property type="molecule type" value="Genomic_DNA"/>
</dbReference>
<dbReference type="PANTHER" id="PTHR42957">
    <property type="entry name" value="HELICASE MJ1565-RELATED"/>
    <property type="match status" value="1"/>
</dbReference>
<feature type="domain" description="Helicase HerA central" evidence="2">
    <location>
        <begin position="1353"/>
        <end position="1563"/>
    </location>
</feature>
<reference evidence="3" key="1">
    <citation type="submission" date="2023-07" db="EMBL/GenBank/DDBJ databases">
        <title>Biological control against Fusarium languescens, the causal agent of wilt in Jalapeno peppers, by a novel bacterial subspecies: Bacillus cabrialesii subsp. tritici TSO2.</title>
        <authorList>
            <person name="Montoya-Martinez A.C."/>
            <person name="Figueroa-Brambila K.M."/>
            <person name="Escalante-Beltran A."/>
            <person name="Lopez-Montoya N.D."/>
            <person name="Valenzuela-Ruiz V."/>
            <person name="Parra-Cota F.I."/>
            <person name="Estrada Alvarado M.I."/>
            <person name="De Los Santos Villalobos S."/>
        </authorList>
    </citation>
    <scope>NUCLEOTIDE SEQUENCE</scope>
    <source>
        <strain evidence="3">TSO2</strain>
    </source>
</reference>